<feature type="domain" description="ABC transporter" evidence="5">
    <location>
        <begin position="4"/>
        <end position="237"/>
    </location>
</feature>
<accession>W4UPM8</accession>
<evidence type="ECO:0000256" key="3">
    <source>
        <dbReference type="ARBA" id="ARBA00022840"/>
    </source>
</evidence>
<sequence length="244" mass="28215">MNRIHLQQTLPQVFADRNSVSSDVWHQDLTFRKGEMYLIEAASGTGKSSLCSYIYGYRNDYQGIINFDETNIKACSIKDWVELRKRSLSMLYQDLRIFSELTAFENIQLKNQLTGYKKKKEIQAFFETLGIADKLNVKAAKLSFGQQQRVAFIRALCQPFDFLFLDEPSAIWTMRTVESWANSLVPKLKSRVRESLSLLLVNILSYPITRFSGYNRKTAFPFASDSHSRYKPKRLVSSLNIYTA</sequence>
<dbReference type="PROSITE" id="PS50893">
    <property type="entry name" value="ABC_TRANSPORTER_2"/>
    <property type="match status" value="1"/>
</dbReference>
<keyword evidence="3 6" id="KW-0067">ATP-binding</keyword>
<dbReference type="Gene3D" id="3.40.50.300">
    <property type="entry name" value="P-loop containing nucleotide triphosphate hydrolases"/>
    <property type="match status" value="1"/>
</dbReference>
<dbReference type="PROSITE" id="PS00211">
    <property type="entry name" value="ABC_TRANSPORTER_1"/>
    <property type="match status" value="1"/>
</dbReference>
<proteinExistence type="inferred from homology"/>
<dbReference type="Proteomes" id="UP000019131">
    <property type="component" value="Unassembled WGS sequence"/>
</dbReference>
<keyword evidence="7" id="KW-1185">Reference proteome</keyword>
<dbReference type="GO" id="GO:0005524">
    <property type="term" value="F:ATP binding"/>
    <property type="evidence" value="ECO:0007669"/>
    <property type="project" value="UniProtKB-KW"/>
</dbReference>
<dbReference type="PANTHER" id="PTHR42798">
    <property type="entry name" value="LIPOPROTEIN-RELEASING SYSTEM ATP-BINDING PROTEIN LOLD"/>
    <property type="match status" value="1"/>
</dbReference>
<dbReference type="STRING" id="1445607.JCM10512_641"/>
<dbReference type="Pfam" id="PF00005">
    <property type="entry name" value="ABC_tran"/>
    <property type="match status" value="1"/>
</dbReference>
<protein>
    <submittedName>
        <fullName evidence="6">ABC transporter ATP-binding protein</fullName>
    </submittedName>
</protein>
<evidence type="ECO:0000256" key="4">
    <source>
        <dbReference type="ARBA" id="ARBA00022967"/>
    </source>
</evidence>
<keyword evidence="4" id="KW-1278">Translocase</keyword>
<keyword evidence="2" id="KW-0547">Nucleotide-binding</keyword>
<evidence type="ECO:0000259" key="5">
    <source>
        <dbReference type="PROSITE" id="PS50893"/>
    </source>
</evidence>
<dbReference type="InterPro" id="IPR027417">
    <property type="entry name" value="P-loop_NTPase"/>
</dbReference>
<dbReference type="AlphaFoldDB" id="W4UPM8"/>
<dbReference type="EMBL" id="BAIV01000003">
    <property type="protein sequence ID" value="GAE82439.1"/>
    <property type="molecule type" value="Genomic_DNA"/>
</dbReference>
<dbReference type="GO" id="GO:0016887">
    <property type="term" value="F:ATP hydrolysis activity"/>
    <property type="evidence" value="ECO:0007669"/>
    <property type="project" value="InterPro"/>
</dbReference>
<organism evidence="6 7">
    <name type="scientific">Bacteroides reticulotermitis JCM 10512</name>
    <dbReference type="NCBI Taxonomy" id="1445607"/>
    <lineage>
        <taxon>Bacteria</taxon>
        <taxon>Pseudomonadati</taxon>
        <taxon>Bacteroidota</taxon>
        <taxon>Bacteroidia</taxon>
        <taxon>Bacteroidales</taxon>
        <taxon>Bacteroidaceae</taxon>
        <taxon>Bacteroides</taxon>
    </lineage>
</organism>
<reference evidence="6 7" key="1">
    <citation type="journal article" date="2014" name="Genome Announc.">
        <title>Draft Genome Sequence of Bacteroides reticulotermitis Strain JCM 10512T, Isolated from the Gut of a Termite.</title>
        <authorList>
            <person name="Yuki M."/>
            <person name="Oshima K."/>
            <person name="Suda W."/>
            <person name="Sakamoto M."/>
            <person name="Iida T."/>
            <person name="Hattori M."/>
            <person name="Ohkuma M."/>
        </authorList>
    </citation>
    <scope>NUCLEOTIDE SEQUENCE [LARGE SCALE GENOMIC DNA]</scope>
    <source>
        <strain evidence="6 7">JCM 10512</strain>
    </source>
</reference>
<name>W4UPM8_9BACE</name>
<evidence type="ECO:0000313" key="7">
    <source>
        <dbReference type="Proteomes" id="UP000019131"/>
    </source>
</evidence>
<gene>
    <name evidence="6" type="ORF">JCM10512_641</name>
</gene>
<evidence type="ECO:0000313" key="6">
    <source>
        <dbReference type="EMBL" id="GAE82439.1"/>
    </source>
</evidence>
<comment type="caution">
    <text evidence="6">The sequence shown here is derived from an EMBL/GenBank/DDBJ whole genome shotgun (WGS) entry which is preliminary data.</text>
</comment>
<dbReference type="SUPFAM" id="SSF52540">
    <property type="entry name" value="P-loop containing nucleoside triphosphate hydrolases"/>
    <property type="match status" value="1"/>
</dbReference>
<dbReference type="PANTHER" id="PTHR42798:SF7">
    <property type="entry name" value="ALPHA-D-RIBOSE 1-METHYLPHOSPHONATE 5-TRIPHOSPHATE SYNTHASE SUBUNIT PHNL"/>
    <property type="match status" value="1"/>
</dbReference>
<dbReference type="InterPro" id="IPR003439">
    <property type="entry name" value="ABC_transporter-like_ATP-bd"/>
</dbReference>
<dbReference type="InterPro" id="IPR017871">
    <property type="entry name" value="ABC_transporter-like_CS"/>
</dbReference>
<evidence type="ECO:0000256" key="2">
    <source>
        <dbReference type="ARBA" id="ARBA00022741"/>
    </source>
</evidence>
<comment type="similarity">
    <text evidence="1">Belongs to the ABC transporter superfamily.</text>
</comment>
<evidence type="ECO:0000256" key="1">
    <source>
        <dbReference type="ARBA" id="ARBA00005417"/>
    </source>
</evidence>